<comment type="caution">
    <text evidence="1">The sequence shown here is derived from an EMBL/GenBank/DDBJ whole genome shotgun (WGS) entry which is preliminary data.</text>
</comment>
<evidence type="ECO:0000313" key="1">
    <source>
        <dbReference type="EMBL" id="KLU04326.1"/>
    </source>
</evidence>
<dbReference type="EMBL" id="LECT01000028">
    <property type="protein sequence ID" value="KLU04326.1"/>
    <property type="molecule type" value="Genomic_DNA"/>
</dbReference>
<accession>A0A0J1BCS7</accession>
<dbReference type="AlphaFoldDB" id="A0A0J1BCS7"/>
<protein>
    <submittedName>
        <fullName evidence="1">Uncharacterized protein</fullName>
    </submittedName>
</protein>
<dbReference type="Proteomes" id="UP000036367">
    <property type="component" value="Unassembled WGS sequence"/>
</dbReference>
<name>A0A0J1BCS7_RHOIS</name>
<reference evidence="1" key="1">
    <citation type="submission" date="2015-05" db="EMBL/GenBank/DDBJ databases">
        <title>Permanent draft genome of Rhodopirellula islandicus K833.</title>
        <authorList>
            <person name="Kizina J."/>
            <person name="Richter M."/>
            <person name="Glockner F.O."/>
            <person name="Harder J."/>
        </authorList>
    </citation>
    <scope>NUCLEOTIDE SEQUENCE [LARGE SCALE GENOMIC DNA]</scope>
    <source>
        <strain evidence="1">K833</strain>
    </source>
</reference>
<sequence>MPSLFPSILPSCEKSFGQDARIHRQEAITMFNSQKRKFPFLLNQDNV</sequence>
<gene>
    <name evidence="1" type="ORF">RISK_003380</name>
</gene>
<keyword evidence="2" id="KW-1185">Reference proteome</keyword>
<evidence type="ECO:0000313" key="2">
    <source>
        <dbReference type="Proteomes" id="UP000036367"/>
    </source>
</evidence>
<dbReference type="PATRIC" id="fig|595434.4.peg.3220"/>
<organism evidence="1 2">
    <name type="scientific">Rhodopirellula islandica</name>
    <dbReference type="NCBI Taxonomy" id="595434"/>
    <lineage>
        <taxon>Bacteria</taxon>
        <taxon>Pseudomonadati</taxon>
        <taxon>Planctomycetota</taxon>
        <taxon>Planctomycetia</taxon>
        <taxon>Pirellulales</taxon>
        <taxon>Pirellulaceae</taxon>
        <taxon>Rhodopirellula</taxon>
    </lineage>
</organism>
<proteinExistence type="predicted"/>